<name>A0ABW9SYI0_9BACL</name>
<dbReference type="RefSeq" id="WP_155617660.1">
    <property type="nucleotide sequence ID" value="NZ_NPBY01000016.1"/>
</dbReference>
<protein>
    <submittedName>
        <fullName evidence="1">Uncharacterized protein</fullName>
    </submittedName>
</protein>
<organism evidence="1 2">
    <name type="scientific">Paenibacillus campinasensis</name>
    <dbReference type="NCBI Taxonomy" id="66347"/>
    <lineage>
        <taxon>Bacteria</taxon>
        <taxon>Bacillati</taxon>
        <taxon>Bacillota</taxon>
        <taxon>Bacilli</taxon>
        <taxon>Bacillales</taxon>
        <taxon>Paenibacillaceae</taxon>
        <taxon>Paenibacillus</taxon>
    </lineage>
</organism>
<dbReference type="EMBL" id="WOAA01000003">
    <property type="protein sequence ID" value="MUG65503.1"/>
    <property type="molecule type" value="Genomic_DNA"/>
</dbReference>
<evidence type="ECO:0000313" key="1">
    <source>
        <dbReference type="EMBL" id="MUG65503.1"/>
    </source>
</evidence>
<reference evidence="1 2" key="1">
    <citation type="submission" date="2019-11" db="EMBL/GenBank/DDBJ databases">
        <title>Draft genome sequences of five Paenibacillus species of dairy origin.</title>
        <authorList>
            <person name="Olajide A.M."/>
            <person name="Chen S."/>
            <person name="Lapointe G."/>
        </authorList>
    </citation>
    <scope>NUCLEOTIDE SEQUENCE [LARGE SCALE GENOMIC DNA]</scope>
    <source>
        <strain evidence="1 2">3CS1</strain>
    </source>
</reference>
<proteinExistence type="predicted"/>
<keyword evidence="2" id="KW-1185">Reference proteome</keyword>
<dbReference type="Proteomes" id="UP000435177">
    <property type="component" value="Unassembled WGS sequence"/>
</dbReference>
<evidence type="ECO:0000313" key="2">
    <source>
        <dbReference type="Proteomes" id="UP000435177"/>
    </source>
</evidence>
<sequence>MKKELLQAEEQSIFEVLDQVNAAPVQVDPHHHALVHNPFVWEDQE</sequence>
<gene>
    <name evidence="1" type="ORF">GNP94_05710</name>
</gene>
<comment type="caution">
    <text evidence="1">The sequence shown here is derived from an EMBL/GenBank/DDBJ whole genome shotgun (WGS) entry which is preliminary data.</text>
</comment>
<accession>A0ABW9SYI0</accession>